<dbReference type="AlphaFoldDB" id="E5B640"/>
<keyword evidence="4 12" id="KW-1003">Cell membrane</keyword>
<feature type="domain" description="RCK C-terminal" evidence="13">
    <location>
        <begin position="403"/>
        <end position="485"/>
    </location>
</feature>
<evidence type="ECO:0000313" key="14">
    <source>
        <dbReference type="EMBL" id="CBX80860.1"/>
    </source>
</evidence>
<proteinExistence type="inferred from homology"/>
<keyword evidence="2 12" id="KW-0813">Transport</keyword>
<feature type="transmembrane region" description="Helical" evidence="12">
    <location>
        <begin position="60"/>
        <end position="77"/>
    </location>
</feature>
<feature type="transmembrane region" description="Helical" evidence="12">
    <location>
        <begin position="6"/>
        <end position="23"/>
    </location>
</feature>
<evidence type="ECO:0000256" key="10">
    <source>
        <dbReference type="ARBA" id="ARBA00023065"/>
    </source>
</evidence>
<keyword evidence="5" id="KW-0997">Cell inner membrane</keyword>
<dbReference type="SUPFAM" id="SSF56176">
    <property type="entry name" value="FAD-binding/transporter-associated domain-like"/>
    <property type="match status" value="1"/>
</dbReference>
<dbReference type="PANTHER" id="PTHR32507:SF7">
    <property type="entry name" value="K(+)_H(+) ANTIPORTER NHAP2"/>
    <property type="match status" value="1"/>
</dbReference>
<feature type="transmembrane region" description="Helical" evidence="12">
    <location>
        <begin position="89"/>
        <end position="113"/>
    </location>
</feature>
<dbReference type="Gene3D" id="1.20.1530.20">
    <property type="match status" value="1"/>
</dbReference>
<dbReference type="HAMAP" id="MF_01075">
    <property type="entry name" value="NhaP2"/>
    <property type="match status" value="1"/>
</dbReference>
<evidence type="ECO:0000256" key="12">
    <source>
        <dbReference type="HAMAP-Rule" id="MF_01075"/>
    </source>
</evidence>
<feature type="transmembrane region" description="Helical" evidence="12">
    <location>
        <begin position="119"/>
        <end position="141"/>
    </location>
</feature>
<dbReference type="Pfam" id="PF00999">
    <property type="entry name" value="Na_H_Exchanger"/>
    <property type="match status" value="1"/>
</dbReference>
<dbReference type="Pfam" id="PF02080">
    <property type="entry name" value="TrkA_C"/>
    <property type="match status" value="1"/>
</dbReference>
<dbReference type="InterPro" id="IPR016169">
    <property type="entry name" value="FAD-bd_PCMH_sub2"/>
</dbReference>
<comment type="subcellular location">
    <subcellularLocation>
        <location evidence="1 12">Cell membrane</location>
        <topology evidence="1 12">Multi-pass membrane protein</topology>
    </subcellularLocation>
</comment>
<dbReference type="InterPro" id="IPR006153">
    <property type="entry name" value="Cation/H_exchanger_TM"/>
</dbReference>
<dbReference type="PANTHER" id="PTHR32507">
    <property type="entry name" value="NA(+)/H(+) ANTIPORTER 1"/>
    <property type="match status" value="1"/>
</dbReference>
<comment type="function">
    <text evidence="12">K(+)/H(+) antiporter that extrudes potassium in exchange for external protons and maintains the internal concentration of potassium under toxic levels.</text>
</comment>
<dbReference type="GO" id="GO:0015386">
    <property type="term" value="F:potassium:proton antiporter activity"/>
    <property type="evidence" value="ECO:0007669"/>
    <property type="project" value="UniProtKB-UniRule"/>
</dbReference>
<keyword evidence="6 12" id="KW-0633">Potassium transport</keyword>
<evidence type="ECO:0000256" key="2">
    <source>
        <dbReference type="ARBA" id="ARBA00022448"/>
    </source>
</evidence>
<comment type="similarity">
    <text evidence="12">Belongs to the monovalent cation:proton antiporter 1 (CPA1) transporter (TC 2.A.36) family. NhaP2 subfamily.</text>
</comment>
<feature type="transmembrane region" description="Helical" evidence="12">
    <location>
        <begin position="605"/>
        <end position="633"/>
    </location>
</feature>
<dbReference type="GO" id="GO:0005886">
    <property type="term" value="C:plasma membrane"/>
    <property type="evidence" value="ECO:0007669"/>
    <property type="project" value="UniProtKB-SubCell"/>
</dbReference>
<evidence type="ECO:0000256" key="8">
    <source>
        <dbReference type="ARBA" id="ARBA00022958"/>
    </source>
</evidence>
<protein>
    <recommendedName>
        <fullName evidence="12">K(+)/H(+) antiporter NhaP2</fullName>
    </recommendedName>
    <alternativeName>
        <fullName evidence="12">Potassium/proton antiporter NhaP2</fullName>
    </alternativeName>
</protein>
<organism evidence="14">
    <name type="scientific">Erwinia amylovora ATCC BAA-2158</name>
    <dbReference type="NCBI Taxonomy" id="889211"/>
    <lineage>
        <taxon>Bacteria</taxon>
        <taxon>Pseudomonadati</taxon>
        <taxon>Pseudomonadota</taxon>
        <taxon>Gammaproteobacteria</taxon>
        <taxon>Enterobacterales</taxon>
        <taxon>Erwiniaceae</taxon>
        <taxon>Erwinia</taxon>
    </lineage>
</organism>
<dbReference type="EMBL" id="FR719191">
    <property type="protein sequence ID" value="CBX80860.1"/>
    <property type="molecule type" value="Genomic_DNA"/>
</dbReference>
<evidence type="ECO:0000256" key="3">
    <source>
        <dbReference type="ARBA" id="ARBA00022449"/>
    </source>
</evidence>
<feature type="transmembrane region" description="Helical" evidence="12">
    <location>
        <begin position="30"/>
        <end position="54"/>
    </location>
</feature>
<feature type="transmembrane region" description="Helical" evidence="12">
    <location>
        <begin position="335"/>
        <end position="356"/>
    </location>
</feature>
<dbReference type="Pfam" id="PF03471">
    <property type="entry name" value="CorC_HlyC"/>
    <property type="match status" value="1"/>
</dbReference>
<dbReference type="GO" id="GO:0050660">
    <property type="term" value="F:flavin adenine dinucleotide binding"/>
    <property type="evidence" value="ECO:0007669"/>
    <property type="project" value="InterPro"/>
</dbReference>
<dbReference type="SMART" id="SM01091">
    <property type="entry name" value="CorC_HlyC"/>
    <property type="match status" value="1"/>
</dbReference>
<keyword evidence="10 12" id="KW-0406">Ion transport</keyword>
<comment type="catalytic activity">
    <reaction evidence="12">
        <text>K(+)(in) + H(+)(out) = K(+)(out) + H(+)(in)</text>
        <dbReference type="Rhea" id="RHEA:29467"/>
        <dbReference type="ChEBI" id="CHEBI:15378"/>
        <dbReference type="ChEBI" id="CHEBI:29103"/>
    </reaction>
</comment>
<keyword evidence="7 12" id="KW-0812">Transmembrane</keyword>
<dbReference type="InterPro" id="IPR038770">
    <property type="entry name" value="Na+/solute_symporter_sf"/>
</dbReference>
<keyword evidence="11 12" id="KW-0472">Membrane</keyword>
<dbReference type="Gene3D" id="3.30.465.10">
    <property type="match status" value="1"/>
</dbReference>
<keyword evidence="3 12" id="KW-0050">Antiport</keyword>
<evidence type="ECO:0000256" key="5">
    <source>
        <dbReference type="ARBA" id="ARBA00022519"/>
    </source>
</evidence>
<keyword evidence="9 12" id="KW-1133">Transmembrane helix</keyword>
<dbReference type="InterPro" id="IPR023729">
    <property type="entry name" value="NhaP2"/>
</dbReference>
<evidence type="ECO:0000256" key="9">
    <source>
        <dbReference type="ARBA" id="ARBA00022989"/>
    </source>
</evidence>
<keyword evidence="8 12" id="KW-0630">Potassium</keyword>
<dbReference type="InterPro" id="IPR036318">
    <property type="entry name" value="FAD-bd_PCMH-like_sf"/>
</dbReference>
<feature type="transmembrane region" description="Helical" evidence="12">
    <location>
        <begin position="222"/>
        <end position="252"/>
    </location>
</feature>
<feature type="transmembrane region" description="Helical" evidence="12">
    <location>
        <begin position="273"/>
        <end position="292"/>
    </location>
</feature>
<dbReference type="InterPro" id="IPR036721">
    <property type="entry name" value="RCK_C_sf"/>
</dbReference>
<dbReference type="InterPro" id="IPR006037">
    <property type="entry name" value="RCK_C"/>
</dbReference>
<dbReference type="NCBIfam" id="NF003715">
    <property type="entry name" value="PRK05326.1-2"/>
    <property type="match status" value="1"/>
</dbReference>
<feature type="transmembrane region" description="Helical" evidence="12">
    <location>
        <begin position="298"/>
        <end position="323"/>
    </location>
</feature>
<dbReference type="SUPFAM" id="SSF116726">
    <property type="entry name" value="TrkA C-terminal domain-like"/>
    <property type="match status" value="1"/>
</dbReference>
<sequence length="636" mass="68390">MEASAIYSLFIIGSVLVAASILLSSFSSRLGIPILVIFLALGMLAGVDGIGGIAFDNYPAAYLISNLALAVILLDGGMRTQASSFQVALGPALSLATVGVLITAGLTGLAAAWLFELNLLNGFLVGAIIGSTDAAAVFSLLGGKGLNERVSATLEIESGSNDPMAVFLTITLIEMIQQGQTGLSWMFVVHLVQQFGLGIVLGLGGGWALLQVINRVSLASGLYPLLAVSGGILVFSLTTVLEGSGILAVYLCGFVLGNRPIRNRHGILQTFDGMAWLSQIGMFLVLGLLVNPADLWRIALPATLLSLCLILVARPLSVIIGLLPFRGFNIRERMFISWVGLRGALPIILAVFPMMAGLPHAALFFNIAFFVVLVSLMVQGTSLGWAARKARVVVPPLASPISRVGLDIHPENPWEQFVYQLSADKWCIGAALRDLRMPRETRIAALFRDNLLLHPSGSTRLKVNDVLCVIGRERDLPALGKLFSQSPPVSLDQRFFGDFILQADALLQDVSQIYGIELDEETDAQQTLGQLVSGIIGGAPVVGDQVEWKNMLWTVAEKEANEIVKIGVKGTGGVISRPACRADRLSVQRAISPIRKPPLFNTGGFFIIFWLILLSYKLYFAAITLSLTLFFLMRFF</sequence>
<name>E5B640_ERWAM</name>
<dbReference type="GO" id="GO:0006884">
    <property type="term" value="P:cell volume homeostasis"/>
    <property type="evidence" value="ECO:0007669"/>
    <property type="project" value="InterPro"/>
</dbReference>
<dbReference type="NCBIfam" id="NF003716">
    <property type="entry name" value="PRK05326.1-3"/>
    <property type="match status" value="1"/>
</dbReference>
<dbReference type="PROSITE" id="PS51202">
    <property type="entry name" value="RCK_C"/>
    <property type="match status" value="1"/>
</dbReference>
<evidence type="ECO:0000256" key="7">
    <source>
        <dbReference type="ARBA" id="ARBA00022692"/>
    </source>
</evidence>
<evidence type="ECO:0000256" key="1">
    <source>
        <dbReference type="ARBA" id="ARBA00004651"/>
    </source>
</evidence>
<evidence type="ECO:0000256" key="11">
    <source>
        <dbReference type="ARBA" id="ARBA00023136"/>
    </source>
</evidence>
<gene>
    <name evidence="12" type="primary">nhaP2</name>
    <name evidence="14" type="ORF">EAIL5_2040</name>
</gene>
<evidence type="ECO:0000256" key="4">
    <source>
        <dbReference type="ARBA" id="ARBA00022475"/>
    </source>
</evidence>
<evidence type="ECO:0000259" key="13">
    <source>
        <dbReference type="PROSITE" id="PS51202"/>
    </source>
</evidence>
<accession>E5B640</accession>
<reference evidence="14" key="1">
    <citation type="journal article" date="2011" name="J. Bacteriol.">
        <title>Genome Sequence of an Erwinia amylovora Strain with Pathogenicity Restricted to Rubus Plants.</title>
        <authorList>
            <person name="Powney R."/>
            <person name="Smits T.H."/>
            <person name="Sawbridge T."/>
            <person name="Frey B."/>
            <person name="Blom J."/>
            <person name="Frey J.E."/>
            <person name="Plummer K.M."/>
            <person name="Beer S.V."/>
            <person name="Luck J."/>
            <person name="Duffy B."/>
            <person name="Rodoni B."/>
        </authorList>
    </citation>
    <scope>NUCLEOTIDE SEQUENCE</scope>
    <source>
        <strain evidence="14">ATCC BAA-2158</strain>
    </source>
</reference>
<dbReference type="InterPro" id="IPR005170">
    <property type="entry name" value="Transptr-assoc_dom"/>
</dbReference>
<dbReference type="Gene3D" id="3.30.70.1450">
    <property type="entry name" value="Regulator of K+ conductance, C-terminal domain"/>
    <property type="match status" value="1"/>
</dbReference>
<evidence type="ECO:0000256" key="6">
    <source>
        <dbReference type="ARBA" id="ARBA00022538"/>
    </source>
</evidence>
<feature type="transmembrane region" description="Helical" evidence="12">
    <location>
        <begin position="362"/>
        <end position="387"/>
    </location>
</feature>
<feature type="transmembrane region" description="Helical" evidence="12">
    <location>
        <begin position="185"/>
        <end position="210"/>
    </location>
</feature>
<dbReference type="NCBIfam" id="NF003714">
    <property type="entry name" value="PRK05326.1-1"/>
    <property type="match status" value="1"/>
</dbReference>